<evidence type="ECO:0000313" key="3">
    <source>
        <dbReference type="EMBL" id="CAB4555548.1"/>
    </source>
</evidence>
<dbReference type="InterPro" id="IPR029063">
    <property type="entry name" value="SAM-dependent_MTases_sf"/>
</dbReference>
<dbReference type="InterPro" id="IPR041698">
    <property type="entry name" value="Methyltransf_25"/>
</dbReference>
<reference evidence="3" key="1">
    <citation type="submission" date="2020-05" db="EMBL/GenBank/DDBJ databases">
        <authorList>
            <person name="Chiriac C."/>
            <person name="Salcher M."/>
            <person name="Ghai R."/>
            <person name="Kavagutti S V."/>
        </authorList>
    </citation>
    <scope>NUCLEOTIDE SEQUENCE</scope>
</reference>
<evidence type="ECO:0000259" key="2">
    <source>
        <dbReference type="Pfam" id="PF13649"/>
    </source>
</evidence>
<evidence type="ECO:0000313" key="4">
    <source>
        <dbReference type="EMBL" id="CAB4894529.1"/>
    </source>
</evidence>
<dbReference type="GO" id="GO:0016740">
    <property type="term" value="F:transferase activity"/>
    <property type="evidence" value="ECO:0007669"/>
    <property type="project" value="UniProtKB-KW"/>
</dbReference>
<proteinExistence type="predicted"/>
<organism evidence="3">
    <name type="scientific">freshwater metagenome</name>
    <dbReference type="NCBI Taxonomy" id="449393"/>
    <lineage>
        <taxon>unclassified sequences</taxon>
        <taxon>metagenomes</taxon>
        <taxon>ecological metagenomes</taxon>
    </lineage>
</organism>
<dbReference type="SUPFAM" id="SSF53335">
    <property type="entry name" value="S-adenosyl-L-methionine-dependent methyltransferases"/>
    <property type="match status" value="1"/>
</dbReference>
<dbReference type="EMBL" id="CAFBMG010000025">
    <property type="protein sequence ID" value="CAB4894529.1"/>
    <property type="molecule type" value="Genomic_DNA"/>
</dbReference>
<dbReference type="AlphaFoldDB" id="A0A6J6D166"/>
<dbReference type="CDD" id="cd02440">
    <property type="entry name" value="AdoMet_MTases"/>
    <property type="match status" value="1"/>
</dbReference>
<keyword evidence="1" id="KW-0808">Transferase</keyword>
<sequence length="281" mass="29807">MEQVPSTPGFDAGTYGQSFADVYDTWYPTERSTHNAVTRLNSLSLQALQNSPTAGTGTASEPRAARGAARGARLLELGIGTGRLALPLAEAGFEVHGMDSSGAMLEQLRLKPRAAEITLTLGDVADRAAWPKGPFDLVLAAFNLLFNLSEEGAQASLFLSAAQALAPNGLLVVEAFIPAPLEVNERRLSVKEVTAESVVLIATAATASTGEVTGQHIELRDGQPVRLRPWRIRVATPTQLDELAAAAGLELQERHSDWSGTAFDPQGTAHVSVYRLTPSQA</sequence>
<dbReference type="PANTHER" id="PTHR43861">
    <property type="entry name" value="TRANS-ACONITATE 2-METHYLTRANSFERASE-RELATED"/>
    <property type="match status" value="1"/>
</dbReference>
<name>A0A6J6D166_9ZZZZ</name>
<dbReference type="Pfam" id="PF13649">
    <property type="entry name" value="Methyltransf_25"/>
    <property type="match status" value="1"/>
</dbReference>
<protein>
    <submittedName>
        <fullName evidence="3">Unannotated protein</fullName>
    </submittedName>
</protein>
<evidence type="ECO:0000256" key="1">
    <source>
        <dbReference type="ARBA" id="ARBA00022679"/>
    </source>
</evidence>
<feature type="domain" description="Methyltransferase" evidence="2">
    <location>
        <begin position="75"/>
        <end position="169"/>
    </location>
</feature>
<gene>
    <name evidence="3" type="ORF">UFOPK1358_01892</name>
    <name evidence="4" type="ORF">UFOPK3519_00497</name>
</gene>
<dbReference type="Gene3D" id="3.40.50.150">
    <property type="entry name" value="Vaccinia Virus protein VP39"/>
    <property type="match status" value="1"/>
</dbReference>
<dbReference type="EMBL" id="CAEZSF010000262">
    <property type="protein sequence ID" value="CAB4555548.1"/>
    <property type="molecule type" value="Genomic_DNA"/>
</dbReference>
<accession>A0A6J6D166</accession>